<name>A0ACA9P2K1_9GLOM</name>
<comment type="caution">
    <text evidence="1">The sequence shown here is derived from an EMBL/GenBank/DDBJ whole genome shotgun (WGS) entry which is preliminary data.</text>
</comment>
<accession>A0ACA9P2K1</accession>
<sequence>VEWLKLNVEEKNRTTVHVVITVHGCIYVTNKMGLQEKLVRSRVPVKCRSAKAATRLARHYDFNWGVGLGLPGVKSVSSSHFVFV</sequence>
<dbReference type="Proteomes" id="UP000789702">
    <property type="component" value="Unassembled WGS sequence"/>
</dbReference>
<protein>
    <submittedName>
        <fullName evidence="1">7785_t:CDS:1</fullName>
    </submittedName>
</protein>
<feature type="non-terminal residue" evidence="1">
    <location>
        <position position="1"/>
    </location>
</feature>
<keyword evidence="2" id="KW-1185">Reference proteome</keyword>
<evidence type="ECO:0000313" key="2">
    <source>
        <dbReference type="Proteomes" id="UP000789702"/>
    </source>
</evidence>
<reference evidence="1" key="1">
    <citation type="submission" date="2021-06" db="EMBL/GenBank/DDBJ databases">
        <authorList>
            <person name="Kallberg Y."/>
            <person name="Tangrot J."/>
            <person name="Rosling A."/>
        </authorList>
    </citation>
    <scope>NUCLEOTIDE SEQUENCE</scope>
    <source>
        <strain evidence="1">IL203A</strain>
    </source>
</reference>
<proteinExistence type="predicted"/>
<evidence type="ECO:0000313" key="1">
    <source>
        <dbReference type="EMBL" id="CAG8682194.1"/>
    </source>
</evidence>
<dbReference type="EMBL" id="CAJVPU010021669">
    <property type="protein sequence ID" value="CAG8682194.1"/>
    <property type="molecule type" value="Genomic_DNA"/>
</dbReference>
<gene>
    <name evidence="1" type="ORF">DHETER_LOCUS10715</name>
</gene>
<organism evidence="1 2">
    <name type="scientific">Dentiscutata heterogama</name>
    <dbReference type="NCBI Taxonomy" id="1316150"/>
    <lineage>
        <taxon>Eukaryota</taxon>
        <taxon>Fungi</taxon>
        <taxon>Fungi incertae sedis</taxon>
        <taxon>Mucoromycota</taxon>
        <taxon>Glomeromycotina</taxon>
        <taxon>Glomeromycetes</taxon>
        <taxon>Diversisporales</taxon>
        <taxon>Gigasporaceae</taxon>
        <taxon>Dentiscutata</taxon>
    </lineage>
</organism>